<dbReference type="STRING" id="98765.A0A2R6P137"/>
<dbReference type="Pfam" id="PF02383">
    <property type="entry name" value="Syja_N"/>
    <property type="match status" value="1"/>
</dbReference>
<evidence type="ECO:0000256" key="1">
    <source>
        <dbReference type="SAM" id="MobiDB-lite"/>
    </source>
</evidence>
<dbReference type="AlphaFoldDB" id="A0A2R6P137"/>
<dbReference type="PANTHER" id="PTHR45662:SF7">
    <property type="entry name" value="SACI DOMAIN PROTEIN (AFU_ORTHOLOGUE AFUA_1G15890)"/>
    <property type="match status" value="1"/>
</dbReference>
<feature type="compositionally biased region" description="Basic and acidic residues" evidence="1">
    <location>
        <begin position="227"/>
        <end position="239"/>
    </location>
</feature>
<evidence type="ECO:0000313" key="3">
    <source>
        <dbReference type="EMBL" id="PSR83068.1"/>
    </source>
</evidence>
<gene>
    <name evidence="3" type="ORF">PHLCEN_2v5872</name>
</gene>
<sequence length="651" mass="72372">MKRLSAKFFKSPSAKLVQSSPLADPPSMPITHTTGLQPKFTVPPLPHPCPHEHISVLATSQGLLLRPHLKNGHSESHVRILWGKEAKVEEIHNDGESEEADWSESVIVYGLIGVLNLFTASHLLVVSSRSDVGYLFDPRQTVYSVKGVTVIPLIESRARDALNILRVRNHTSQRHSLIPGATGRGSLEDNTLDSINNVDERSGGFSSHRVKFAAEDQVKVMSPLPPHLKEESEGDRDRSPSPSPSVVSTPSSEFSDHTTNLTKTLADKLSFWNRLSKRDSQLQSGSVGDALTRKNGFGRESSSQGRGSGEERISLDDILENGVREPGDVLNTILATAPPPQTAEQKNSELEDKIIRECVSQFTRGGMYFAYTFDITRSLQHKQELIAKAKKQNALLADLNALDDSAPLNAGEGKVNVMGEASATLPLWRRVDRQYWWNEWLSKPFVDAGLHTYVLPVMQGFFQIASFGIPREPEETEEGDAAVVDYVLVSRRSRDRAGLRYQRRGIDDDANVANFVETETIMRVEREGFQNVFSHVQIRGSIPLFWSQAGYSLKPAPALSADRSHAQNLDALRRHVQRTLPQYGPLTIVNLAEQHGKEGAVTTAYSGSVHELGLKDVQYIAYDFHNETKGMKYENISKLIEQMQRTFESQG</sequence>
<dbReference type="PROSITE" id="PS50275">
    <property type="entry name" value="SAC"/>
    <property type="match status" value="1"/>
</dbReference>
<feature type="region of interest" description="Disordered" evidence="1">
    <location>
        <begin position="282"/>
        <end position="315"/>
    </location>
</feature>
<feature type="region of interest" description="Disordered" evidence="1">
    <location>
        <begin position="173"/>
        <end position="259"/>
    </location>
</feature>
<dbReference type="OrthoDB" id="405996at2759"/>
<dbReference type="GO" id="GO:0046856">
    <property type="term" value="P:phosphatidylinositol dephosphorylation"/>
    <property type="evidence" value="ECO:0007669"/>
    <property type="project" value="TreeGrafter"/>
</dbReference>
<organism evidence="3 4">
    <name type="scientific">Hermanssonia centrifuga</name>
    <dbReference type="NCBI Taxonomy" id="98765"/>
    <lineage>
        <taxon>Eukaryota</taxon>
        <taxon>Fungi</taxon>
        <taxon>Dikarya</taxon>
        <taxon>Basidiomycota</taxon>
        <taxon>Agaricomycotina</taxon>
        <taxon>Agaricomycetes</taxon>
        <taxon>Polyporales</taxon>
        <taxon>Meruliaceae</taxon>
        <taxon>Hermanssonia</taxon>
    </lineage>
</organism>
<comment type="caution">
    <text evidence="3">The sequence shown here is derived from an EMBL/GenBank/DDBJ whole genome shotgun (WGS) entry which is preliminary data.</text>
</comment>
<dbReference type="InterPro" id="IPR002013">
    <property type="entry name" value="SAC_dom"/>
</dbReference>
<protein>
    <recommendedName>
        <fullName evidence="2">SAC domain-containing protein</fullName>
    </recommendedName>
</protein>
<feature type="compositionally biased region" description="Polar residues" evidence="1">
    <location>
        <begin position="188"/>
        <end position="197"/>
    </location>
</feature>
<keyword evidence="4" id="KW-1185">Reference proteome</keyword>
<accession>A0A2R6P137</accession>
<dbReference type="PANTHER" id="PTHR45662">
    <property type="entry name" value="PHOSPHATIDYLINOSITIDE PHOSPHATASE SAC1"/>
    <property type="match status" value="1"/>
</dbReference>
<dbReference type="EMBL" id="MLYV02000566">
    <property type="protein sequence ID" value="PSR83068.1"/>
    <property type="molecule type" value="Genomic_DNA"/>
</dbReference>
<dbReference type="GO" id="GO:0005783">
    <property type="term" value="C:endoplasmic reticulum"/>
    <property type="evidence" value="ECO:0007669"/>
    <property type="project" value="TreeGrafter"/>
</dbReference>
<evidence type="ECO:0000259" key="2">
    <source>
        <dbReference type="PROSITE" id="PS50275"/>
    </source>
</evidence>
<evidence type="ECO:0000313" key="4">
    <source>
        <dbReference type="Proteomes" id="UP000186601"/>
    </source>
</evidence>
<dbReference type="GO" id="GO:0043812">
    <property type="term" value="F:phosphatidylinositol-4-phosphate phosphatase activity"/>
    <property type="evidence" value="ECO:0007669"/>
    <property type="project" value="TreeGrafter"/>
</dbReference>
<feature type="domain" description="SAC" evidence="2">
    <location>
        <begin position="363"/>
        <end position="651"/>
    </location>
</feature>
<proteinExistence type="predicted"/>
<dbReference type="Proteomes" id="UP000186601">
    <property type="component" value="Unassembled WGS sequence"/>
</dbReference>
<name>A0A2R6P137_9APHY</name>
<reference evidence="3 4" key="1">
    <citation type="submission" date="2018-02" db="EMBL/GenBank/DDBJ databases">
        <title>Genome sequence of the basidiomycete white-rot fungus Phlebia centrifuga.</title>
        <authorList>
            <person name="Granchi Z."/>
            <person name="Peng M."/>
            <person name="de Vries R.P."/>
            <person name="Hilden K."/>
            <person name="Makela M.R."/>
            <person name="Grigoriev I."/>
            <person name="Riley R."/>
        </authorList>
    </citation>
    <scope>NUCLEOTIDE SEQUENCE [LARGE SCALE GENOMIC DNA]</scope>
    <source>
        <strain evidence="3 4">FBCC195</strain>
    </source>
</reference>